<comment type="caution">
    <text evidence="1">The sequence shown here is derived from an EMBL/GenBank/DDBJ whole genome shotgun (WGS) entry which is preliminary data.</text>
</comment>
<name>A0ABU5K2P2_9BACI</name>
<proteinExistence type="predicted"/>
<evidence type="ECO:0000313" key="2">
    <source>
        <dbReference type="Proteomes" id="UP001291930"/>
    </source>
</evidence>
<evidence type="ECO:0000313" key="1">
    <source>
        <dbReference type="EMBL" id="MDZ5609940.1"/>
    </source>
</evidence>
<reference evidence="2" key="1">
    <citation type="submission" date="2023-11" db="EMBL/GenBank/DDBJ databases">
        <title>Genome Sequence of Bacillus pseudomycoides stain BUPM19.</title>
        <authorList>
            <person name="Farhat A."/>
        </authorList>
    </citation>
    <scope>NUCLEOTIDE SEQUENCE [LARGE SCALE GENOMIC DNA]</scope>
    <source>
        <strain evidence="2">BUPM19</strain>
    </source>
</reference>
<keyword evidence="2" id="KW-1185">Reference proteome</keyword>
<dbReference type="Proteomes" id="UP001291930">
    <property type="component" value="Unassembled WGS sequence"/>
</dbReference>
<sequence>MKATIKKVIIRGTLAASLLFSGFMVYKINNLSSKVKELQTENTKLVNTEGGKASKKWDRQPVWDFVNNVADLLVESQKTVPNIATMEQQMSKLKNGFIEIQKEKLPRDYETGIYAVLHTADYVYQTHKIGIANPKDSDLLDENIKKLSVISNKYEEKNK</sequence>
<dbReference type="RefSeq" id="WP_374219276.1">
    <property type="nucleotide sequence ID" value="NZ_JAXOVW010000094.1"/>
</dbReference>
<organism evidence="1 2">
    <name type="scientific">Bacillus bingmayongensis</name>
    <dbReference type="NCBI Taxonomy" id="1150157"/>
    <lineage>
        <taxon>Bacteria</taxon>
        <taxon>Bacillati</taxon>
        <taxon>Bacillota</taxon>
        <taxon>Bacilli</taxon>
        <taxon>Bacillales</taxon>
        <taxon>Bacillaceae</taxon>
        <taxon>Bacillus</taxon>
    </lineage>
</organism>
<gene>
    <name evidence="1" type="ORF">U2I54_23535</name>
</gene>
<protein>
    <submittedName>
        <fullName evidence="1">Uncharacterized protein</fullName>
    </submittedName>
</protein>
<dbReference type="EMBL" id="JAXOVW010000094">
    <property type="protein sequence ID" value="MDZ5609940.1"/>
    <property type="molecule type" value="Genomic_DNA"/>
</dbReference>
<accession>A0ABU5K2P2</accession>